<feature type="region of interest" description="Disordered" evidence="1">
    <location>
        <begin position="1"/>
        <end position="74"/>
    </location>
</feature>
<organism evidence="2 3">
    <name type="scientific">Granulicella rosea</name>
    <dbReference type="NCBI Taxonomy" id="474952"/>
    <lineage>
        <taxon>Bacteria</taxon>
        <taxon>Pseudomonadati</taxon>
        <taxon>Acidobacteriota</taxon>
        <taxon>Terriglobia</taxon>
        <taxon>Terriglobales</taxon>
        <taxon>Acidobacteriaceae</taxon>
        <taxon>Granulicella</taxon>
    </lineage>
</organism>
<gene>
    <name evidence="2" type="ORF">SAMN05421770_101119</name>
</gene>
<reference evidence="2 3" key="1">
    <citation type="submission" date="2017-06" db="EMBL/GenBank/DDBJ databases">
        <authorList>
            <person name="Kim H.J."/>
            <person name="Triplett B.A."/>
        </authorList>
    </citation>
    <scope>NUCLEOTIDE SEQUENCE [LARGE SCALE GENOMIC DNA]</scope>
    <source>
        <strain evidence="2 3">DSM 18704</strain>
    </source>
</reference>
<dbReference type="OrthoDB" id="122661at2"/>
<name>A0A239CW93_9BACT</name>
<sequence>MAQATAVATGVKEQSLHDPKVAAEPSGPKGDVHNTAGSGPTKVQSPTPENKLGAIDPSAPGNTGITPGTAGEKS</sequence>
<protein>
    <submittedName>
        <fullName evidence="2">Uncharacterized protein</fullName>
    </submittedName>
</protein>
<accession>A0A239CW93</accession>
<feature type="compositionally biased region" description="Polar residues" evidence="1">
    <location>
        <begin position="35"/>
        <end position="48"/>
    </location>
</feature>
<evidence type="ECO:0000313" key="3">
    <source>
        <dbReference type="Proteomes" id="UP000198356"/>
    </source>
</evidence>
<evidence type="ECO:0000256" key="1">
    <source>
        <dbReference type="SAM" id="MobiDB-lite"/>
    </source>
</evidence>
<keyword evidence="3" id="KW-1185">Reference proteome</keyword>
<dbReference type="RefSeq" id="WP_089406460.1">
    <property type="nucleotide sequence ID" value="NZ_FZOU01000001.1"/>
</dbReference>
<proteinExistence type="predicted"/>
<dbReference type="Proteomes" id="UP000198356">
    <property type="component" value="Unassembled WGS sequence"/>
</dbReference>
<evidence type="ECO:0000313" key="2">
    <source>
        <dbReference type="EMBL" id="SNS23814.1"/>
    </source>
</evidence>
<dbReference type="EMBL" id="FZOU01000001">
    <property type="protein sequence ID" value="SNS23814.1"/>
    <property type="molecule type" value="Genomic_DNA"/>
</dbReference>
<dbReference type="AlphaFoldDB" id="A0A239CW93"/>